<sequence length="124" mass="13480">PVHVASASNDCPQTIPPNPKWTPVFQDVTAKADNQLFFAVLEGANWLSLPRQPAKRSNPDSMSYASGRRGQQDSEAGKLMPLQPAATGARGPFGRFDFPRKSNGNGVTKGKLHLQLQWTTLLVP</sequence>
<name>A0A448WGW7_9PLAT</name>
<evidence type="ECO:0000256" key="1">
    <source>
        <dbReference type="SAM" id="MobiDB-lite"/>
    </source>
</evidence>
<dbReference type="EMBL" id="CAAALY010011963">
    <property type="protein sequence ID" value="VEL11490.1"/>
    <property type="molecule type" value="Genomic_DNA"/>
</dbReference>
<dbReference type="Proteomes" id="UP000784294">
    <property type="component" value="Unassembled WGS sequence"/>
</dbReference>
<evidence type="ECO:0000313" key="3">
    <source>
        <dbReference type="Proteomes" id="UP000784294"/>
    </source>
</evidence>
<keyword evidence="3" id="KW-1185">Reference proteome</keyword>
<organism evidence="2 3">
    <name type="scientific">Protopolystoma xenopodis</name>
    <dbReference type="NCBI Taxonomy" id="117903"/>
    <lineage>
        <taxon>Eukaryota</taxon>
        <taxon>Metazoa</taxon>
        <taxon>Spiralia</taxon>
        <taxon>Lophotrochozoa</taxon>
        <taxon>Platyhelminthes</taxon>
        <taxon>Monogenea</taxon>
        <taxon>Polyopisthocotylea</taxon>
        <taxon>Polystomatidea</taxon>
        <taxon>Polystomatidae</taxon>
        <taxon>Protopolystoma</taxon>
    </lineage>
</organism>
<dbReference type="AlphaFoldDB" id="A0A448WGW7"/>
<protein>
    <submittedName>
        <fullName evidence="2">Uncharacterized protein</fullName>
    </submittedName>
</protein>
<gene>
    <name evidence="2" type="ORF">PXEA_LOCUS4930</name>
</gene>
<comment type="caution">
    <text evidence="2">The sequence shown here is derived from an EMBL/GenBank/DDBJ whole genome shotgun (WGS) entry which is preliminary data.</text>
</comment>
<accession>A0A448WGW7</accession>
<feature type="non-terminal residue" evidence="2">
    <location>
        <position position="1"/>
    </location>
</feature>
<reference evidence="2" key="1">
    <citation type="submission" date="2018-11" db="EMBL/GenBank/DDBJ databases">
        <authorList>
            <consortium name="Pathogen Informatics"/>
        </authorList>
    </citation>
    <scope>NUCLEOTIDE SEQUENCE</scope>
</reference>
<proteinExistence type="predicted"/>
<evidence type="ECO:0000313" key="2">
    <source>
        <dbReference type="EMBL" id="VEL11490.1"/>
    </source>
</evidence>
<feature type="region of interest" description="Disordered" evidence="1">
    <location>
        <begin position="49"/>
        <end position="108"/>
    </location>
</feature>